<dbReference type="eggNOG" id="arCOG06192">
    <property type="taxonomic scope" value="Archaea"/>
</dbReference>
<dbReference type="EMBL" id="CP002551">
    <property type="protein sequence ID" value="ADZ08700.1"/>
    <property type="molecule type" value="Genomic_DNA"/>
</dbReference>
<dbReference type="InterPro" id="IPR036890">
    <property type="entry name" value="HATPase_C_sf"/>
</dbReference>
<feature type="transmembrane region" description="Helical" evidence="1">
    <location>
        <begin position="139"/>
        <end position="163"/>
    </location>
</feature>
<dbReference type="GO" id="GO:0016301">
    <property type="term" value="F:kinase activity"/>
    <property type="evidence" value="ECO:0007669"/>
    <property type="project" value="UniProtKB-KW"/>
</dbReference>
<feature type="transmembrane region" description="Helical" evidence="1">
    <location>
        <begin position="99"/>
        <end position="119"/>
    </location>
</feature>
<keyword evidence="5" id="KW-0418">Kinase</keyword>
<dbReference type="STRING" id="877455.Metbo_0448"/>
<dbReference type="GeneID" id="24964515"/>
<dbReference type="SMART" id="SM00091">
    <property type="entry name" value="PAS"/>
    <property type="match status" value="1"/>
</dbReference>
<dbReference type="HOGENOM" id="CLU_000445_114_58_2"/>
<dbReference type="KEGG" id="mel:Metbo_0448"/>
<evidence type="ECO:0000259" key="4">
    <source>
        <dbReference type="PROSITE" id="PS50113"/>
    </source>
</evidence>
<dbReference type="InterPro" id="IPR011495">
    <property type="entry name" value="Sig_transdc_His_kin_sub2_dim/P"/>
</dbReference>
<dbReference type="NCBIfam" id="TIGR00229">
    <property type="entry name" value="sensory_box"/>
    <property type="match status" value="1"/>
</dbReference>
<dbReference type="InterPro" id="IPR003594">
    <property type="entry name" value="HATPase_dom"/>
</dbReference>
<dbReference type="Pfam" id="PF07568">
    <property type="entry name" value="HisKA_2"/>
    <property type="match status" value="1"/>
</dbReference>
<protein>
    <submittedName>
        <fullName evidence="5">Signal transduction histidine kinase</fullName>
    </submittedName>
</protein>
<name>F0T978_METLA</name>
<feature type="transmembrane region" description="Helical" evidence="1">
    <location>
        <begin position="201"/>
        <end position="221"/>
    </location>
</feature>
<feature type="domain" description="PAC" evidence="4">
    <location>
        <begin position="300"/>
        <end position="352"/>
    </location>
</feature>
<dbReference type="InterPro" id="IPR000014">
    <property type="entry name" value="PAS"/>
</dbReference>
<dbReference type="PROSITE" id="PS50113">
    <property type="entry name" value="PAC"/>
    <property type="match status" value="1"/>
</dbReference>
<organism evidence="5 6">
    <name type="scientific">Methanobacterium lacus (strain AL-21)</name>
    <dbReference type="NCBI Taxonomy" id="877455"/>
    <lineage>
        <taxon>Archaea</taxon>
        <taxon>Methanobacteriati</taxon>
        <taxon>Methanobacteriota</taxon>
        <taxon>Methanomada group</taxon>
        <taxon>Methanobacteria</taxon>
        <taxon>Methanobacteriales</taxon>
        <taxon>Methanobacteriaceae</taxon>
        <taxon>Methanobacterium</taxon>
    </lineage>
</organism>
<feature type="transmembrane region" description="Helical" evidence="1">
    <location>
        <begin position="31"/>
        <end position="50"/>
    </location>
</feature>
<accession>F0T978</accession>
<dbReference type="RefSeq" id="WP_013644051.1">
    <property type="nucleotide sequence ID" value="NC_015216.1"/>
</dbReference>
<dbReference type="SUPFAM" id="SSF55785">
    <property type="entry name" value="PYP-like sensor domain (PAS domain)"/>
    <property type="match status" value="1"/>
</dbReference>
<dbReference type="PANTHER" id="PTHR43065">
    <property type="entry name" value="SENSOR HISTIDINE KINASE"/>
    <property type="match status" value="1"/>
</dbReference>
<keyword evidence="1" id="KW-0812">Transmembrane</keyword>
<evidence type="ECO:0000313" key="6">
    <source>
        <dbReference type="Proteomes" id="UP000007490"/>
    </source>
</evidence>
<keyword evidence="5" id="KW-0808">Transferase</keyword>
<feature type="domain" description="PAS" evidence="3">
    <location>
        <begin position="236"/>
        <end position="275"/>
    </location>
</feature>
<dbReference type="Gene3D" id="3.30.565.10">
    <property type="entry name" value="Histidine kinase-like ATPase, C-terminal domain"/>
    <property type="match status" value="1"/>
</dbReference>
<dbReference type="PROSITE" id="PS50112">
    <property type="entry name" value="PAS"/>
    <property type="match status" value="1"/>
</dbReference>
<dbReference type="SUPFAM" id="SSF55874">
    <property type="entry name" value="ATPase domain of HSP90 chaperone/DNA topoisomerase II/histidine kinase"/>
    <property type="match status" value="1"/>
</dbReference>
<evidence type="ECO:0000256" key="1">
    <source>
        <dbReference type="SAM" id="Phobius"/>
    </source>
</evidence>
<keyword evidence="6" id="KW-1185">Reference proteome</keyword>
<dbReference type="Pfam" id="PF13426">
    <property type="entry name" value="PAS_9"/>
    <property type="match status" value="1"/>
</dbReference>
<dbReference type="InterPro" id="IPR035965">
    <property type="entry name" value="PAS-like_dom_sf"/>
</dbReference>
<evidence type="ECO:0000313" key="5">
    <source>
        <dbReference type="EMBL" id="ADZ08700.1"/>
    </source>
</evidence>
<reference evidence="5 6" key="2">
    <citation type="journal article" date="2014" name="Int. J. Syst. Evol. Microbiol.">
        <title>Methanobacterium paludis sp. nov. and a novel strain of Methanobacterium lacus isolated from northern peatlands.</title>
        <authorList>
            <person name="Cadillo-Quiroz H."/>
            <person name="Brauer S.L."/>
            <person name="Goodson N."/>
            <person name="Yavitt J.B."/>
            <person name="Zinder S.H."/>
        </authorList>
    </citation>
    <scope>NUCLEOTIDE SEQUENCE [LARGE SCALE GENOMIC DNA]</scope>
    <source>
        <strain evidence="5 6">AL-21</strain>
    </source>
</reference>
<keyword evidence="1" id="KW-0472">Membrane</keyword>
<keyword evidence="1" id="KW-1133">Transmembrane helix</keyword>
<dbReference type="PANTHER" id="PTHR43065:SF23">
    <property type="entry name" value="SENSOR HISTIDINE KINASE PDTAS"/>
    <property type="match status" value="1"/>
</dbReference>
<reference evidence="6" key="1">
    <citation type="submission" date="2011-02" db="EMBL/GenBank/DDBJ databases">
        <title>Complete sequence of Methanobacterium sp. AL-21.</title>
        <authorList>
            <consortium name="US DOE Joint Genome Institute"/>
            <person name="Lucas S."/>
            <person name="Copeland A."/>
            <person name="Lapidus A."/>
            <person name="Cheng J.-F."/>
            <person name="Goodwin L."/>
            <person name="Pitluck S."/>
            <person name="Chertkov O."/>
            <person name="Detter J.C."/>
            <person name="Han C."/>
            <person name="Tapia R."/>
            <person name="Land M."/>
            <person name="Hauser L."/>
            <person name="Kyrpides N."/>
            <person name="Ivanova N."/>
            <person name="Mikhailova N."/>
            <person name="Pagani I."/>
            <person name="Cadillo-Quiroz H."/>
            <person name="Imachi H."/>
            <person name="Zinder S."/>
            <person name="Liu W."/>
            <person name="Woyke T."/>
        </authorList>
    </citation>
    <scope>NUCLEOTIDE SEQUENCE [LARGE SCALE GENOMIC DNA]</scope>
    <source>
        <strain evidence="6">AL-21</strain>
    </source>
</reference>
<dbReference type="AlphaFoldDB" id="F0T978"/>
<dbReference type="SMART" id="SM00387">
    <property type="entry name" value="HATPase_c"/>
    <property type="match status" value="1"/>
</dbReference>
<dbReference type="PROSITE" id="PS50109">
    <property type="entry name" value="HIS_KIN"/>
    <property type="match status" value="1"/>
</dbReference>
<evidence type="ECO:0000259" key="2">
    <source>
        <dbReference type="PROSITE" id="PS50109"/>
    </source>
</evidence>
<dbReference type="Proteomes" id="UP000007490">
    <property type="component" value="Chromosome"/>
</dbReference>
<proteinExistence type="predicted"/>
<feature type="domain" description="Histidine kinase" evidence="2">
    <location>
        <begin position="363"/>
        <end position="558"/>
    </location>
</feature>
<gene>
    <name evidence="5" type="ordered locus">Metbo_0448</name>
</gene>
<dbReference type="OrthoDB" id="8127at2157"/>
<dbReference type="InterPro" id="IPR000700">
    <property type="entry name" value="PAS-assoc_C"/>
</dbReference>
<dbReference type="Gene3D" id="3.30.450.20">
    <property type="entry name" value="PAS domain"/>
    <property type="match status" value="1"/>
</dbReference>
<dbReference type="InterPro" id="IPR005467">
    <property type="entry name" value="His_kinase_dom"/>
</dbReference>
<evidence type="ECO:0000259" key="3">
    <source>
        <dbReference type="PROSITE" id="PS50112"/>
    </source>
</evidence>
<dbReference type="InterPro" id="IPR031621">
    <property type="entry name" value="HisKA_7TM"/>
</dbReference>
<dbReference type="Pfam" id="PF16927">
    <property type="entry name" value="HisKA_7TM"/>
    <property type="match status" value="1"/>
</dbReference>
<dbReference type="eggNOG" id="arCOG02335">
    <property type="taxonomic scope" value="Archaea"/>
</dbReference>
<feature type="transmembrane region" description="Helical" evidence="1">
    <location>
        <begin position="70"/>
        <end position="87"/>
    </location>
</feature>
<feature type="transmembrane region" description="Helical" evidence="1">
    <location>
        <begin position="6"/>
        <end position="24"/>
    </location>
</feature>
<feature type="transmembrane region" description="Helical" evidence="1">
    <location>
        <begin position="175"/>
        <end position="195"/>
    </location>
</feature>
<dbReference type="CDD" id="cd00130">
    <property type="entry name" value="PAS"/>
    <property type="match status" value="1"/>
</dbReference>
<sequence>MNIYSYVSLSAFFLCFFLGNFIYHKNSRSQLNIMIAVLCFLVGFLAFTEFQYRQTTDFQTAYLWLKLSGLWPLVPPVILHISLIFTGKTEVLKNKLTYLLMYVPAIIISIYAVTTNLLLQGILKEYWGWTYIFPQNSAIFNVMSIWTLTCVLIAGGLCLFYYVRTRNVEKLQAKYLIAGLYFPLIISMVSDLVLPSMSIRIPETTIVMSTVGLSFISYGVWKYRFPALTAAIAADEIVSTMSSFLIMLDPQMNVVNINKATTELFGYGKSEIIGKPVKCLFAEKTMTLKDLLDTSTDSIINIETVIKTKNGSSVPVIISKSVIRSDMGTVLGIVCIGNNIIDIKNAEDKIKTSLQEKELLLRELHHRVKNNLQIISSLINLQSQGIKNKEDLEIFRESQSRVKSMAIIHEKLYQSTDLSNINFRDYIQSLVSYLVSYYSKEMIKIEMDVNEDLVLNMDTAVPCGLIINELFINSLKHAFEGRSNGRITIKLSLDDETPECYVLEVADNGVGLPPDVDLNNPQKLGLQLVVSLTNQLDGKIFVDTKDGTKFTIKFRELIYKQRLIKSK</sequence>
<dbReference type="Pfam" id="PF02518">
    <property type="entry name" value="HATPase_c"/>
    <property type="match status" value="1"/>
</dbReference>